<evidence type="ECO:0000313" key="3">
    <source>
        <dbReference type="Proteomes" id="UP000092154"/>
    </source>
</evidence>
<sequence>MMAKLYGTRLNLLLSILEVVWFSDSDSDKHNVLLNETQPPSKSILGQLSVPFHQGLLQIIYF</sequence>
<gene>
    <name evidence="2" type="ORF">K503DRAFT_392073</name>
</gene>
<dbReference type="InParanoid" id="A0A1B7MRC9"/>
<proteinExistence type="predicted"/>
<feature type="signal peptide" evidence="1">
    <location>
        <begin position="1"/>
        <end position="22"/>
    </location>
</feature>
<feature type="chain" id="PRO_5008597482" evidence="1">
    <location>
        <begin position="23"/>
        <end position="62"/>
    </location>
</feature>
<dbReference type="EMBL" id="KV448525">
    <property type="protein sequence ID" value="OAX35175.1"/>
    <property type="molecule type" value="Genomic_DNA"/>
</dbReference>
<keyword evidence="1" id="KW-0732">Signal</keyword>
<protein>
    <submittedName>
        <fullName evidence="2">Uncharacterized protein</fullName>
    </submittedName>
</protein>
<dbReference type="OrthoDB" id="10520626at2759"/>
<evidence type="ECO:0000313" key="2">
    <source>
        <dbReference type="EMBL" id="OAX35175.1"/>
    </source>
</evidence>
<name>A0A1B7MRC9_9AGAM</name>
<keyword evidence="3" id="KW-1185">Reference proteome</keyword>
<reference evidence="2 3" key="1">
    <citation type="submission" date="2016-06" db="EMBL/GenBank/DDBJ databases">
        <title>Comparative genomics of the ectomycorrhizal sister species Rhizopogon vinicolor and Rhizopogon vesiculosus (Basidiomycota: Boletales) reveals a divergence of the mating type B locus.</title>
        <authorList>
            <consortium name="DOE Joint Genome Institute"/>
            <person name="Mujic A.B."/>
            <person name="Kuo A."/>
            <person name="Tritt A."/>
            <person name="Lipzen A."/>
            <person name="Chen C."/>
            <person name="Johnson J."/>
            <person name="Sharma A."/>
            <person name="Barry K."/>
            <person name="Grigoriev I.V."/>
            <person name="Spatafora J.W."/>
        </authorList>
    </citation>
    <scope>NUCLEOTIDE SEQUENCE [LARGE SCALE GENOMIC DNA]</scope>
    <source>
        <strain evidence="2 3">AM-OR11-026</strain>
    </source>
</reference>
<dbReference type="STRING" id="1314800.A0A1B7MRC9"/>
<dbReference type="AlphaFoldDB" id="A0A1B7MRC9"/>
<dbReference type="Proteomes" id="UP000092154">
    <property type="component" value="Unassembled WGS sequence"/>
</dbReference>
<accession>A0A1B7MRC9</accession>
<organism evidence="2 3">
    <name type="scientific">Rhizopogon vinicolor AM-OR11-026</name>
    <dbReference type="NCBI Taxonomy" id="1314800"/>
    <lineage>
        <taxon>Eukaryota</taxon>
        <taxon>Fungi</taxon>
        <taxon>Dikarya</taxon>
        <taxon>Basidiomycota</taxon>
        <taxon>Agaricomycotina</taxon>
        <taxon>Agaricomycetes</taxon>
        <taxon>Agaricomycetidae</taxon>
        <taxon>Boletales</taxon>
        <taxon>Suillineae</taxon>
        <taxon>Rhizopogonaceae</taxon>
        <taxon>Rhizopogon</taxon>
    </lineage>
</organism>
<evidence type="ECO:0000256" key="1">
    <source>
        <dbReference type="SAM" id="SignalP"/>
    </source>
</evidence>